<evidence type="ECO:0000256" key="2">
    <source>
        <dbReference type="SAM" id="MobiDB-lite"/>
    </source>
</evidence>
<name>F4RYE3_MELLP</name>
<feature type="compositionally biased region" description="Polar residues" evidence="2">
    <location>
        <begin position="121"/>
        <end position="172"/>
    </location>
</feature>
<dbReference type="AlphaFoldDB" id="F4RYE3"/>
<dbReference type="Proteomes" id="UP000001072">
    <property type="component" value="Unassembled WGS sequence"/>
</dbReference>
<feature type="coiled-coil region" evidence="1">
    <location>
        <begin position="245"/>
        <end position="272"/>
    </location>
</feature>
<feature type="compositionally biased region" description="Low complexity" evidence="2">
    <location>
        <begin position="39"/>
        <end position="65"/>
    </location>
</feature>
<keyword evidence="4" id="KW-1185">Reference proteome</keyword>
<evidence type="ECO:0000313" key="3">
    <source>
        <dbReference type="EMBL" id="EGG02454.1"/>
    </source>
</evidence>
<evidence type="ECO:0000256" key="1">
    <source>
        <dbReference type="SAM" id="Coils"/>
    </source>
</evidence>
<dbReference type="HOGENOM" id="CLU_885896_0_0_1"/>
<dbReference type="InParanoid" id="F4RYE3"/>
<dbReference type="OrthoDB" id="2514054at2759"/>
<protein>
    <submittedName>
        <fullName evidence="3">Uncharacterized protein</fullName>
    </submittedName>
</protein>
<evidence type="ECO:0000313" key="4">
    <source>
        <dbReference type="Proteomes" id="UP000001072"/>
    </source>
</evidence>
<organism evidence="4">
    <name type="scientific">Melampsora larici-populina (strain 98AG31 / pathotype 3-4-7)</name>
    <name type="common">Poplar leaf rust fungus</name>
    <dbReference type="NCBI Taxonomy" id="747676"/>
    <lineage>
        <taxon>Eukaryota</taxon>
        <taxon>Fungi</taxon>
        <taxon>Dikarya</taxon>
        <taxon>Basidiomycota</taxon>
        <taxon>Pucciniomycotina</taxon>
        <taxon>Pucciniomycetes</taxon>
        <taxon>Pucciniales</taxon>
        <taxon>Melampsoraceae</taxon>
        <taxon>Melampsora</taxon>
    </lineage>
</organism>
<feature type="compositionally biased region" description="Polar residues" evidence="2">
    <location>
        <begin position="66"/>
        <end position="78"/>
    </location>
</feature>
<proteinExistence type="predicted"/>
<dbReference type="VEuPathDB" id="FungiDB:MELLADRAFT_91259"/>
<feature type="region of interest" description="Disordered" evidence="2">
    <location>
        <begin position="33"/>
        <end position="78"/>
    </location>
</feature>
<keyword evidence="1" id="KW-0175">Coiled coil</keyword>
<dbReference type="EMBL" id="GL883130">
    <property type="protein sequence ID" value="EGG02454.1"/>
    <property type="molecule type" value="Genomic_DNA"/>
</dbReference>
<sequence>MEDEIRALAAKRTKDAILSHCAYYDALQPLMGQRPNNLPLASAETPSPSSSIPPAASTSMAPTPSNTIHPNPLTSIDLTSGQIDETQSTQISGWDSTQSVNPHLESIEDFDLPDPNDLTDDQPSSNDMIAPNIQSQPLQRASSSQSQTPARNKVSSEASQTPKNSSRRSSGSAAVLKSMKSSLPSQTDFQEMNMNAKETNNTNRLMLQQTADTHNTVIGLLGAKFGLPSSSSKHSLEEEDANVLANKKAKRAKQDELDLIRLERELAAERRAFENEKSGSGSKMSPLELTREKVDMVAKLTLSHVPLEKAQQMVEEMLKDL</sequence>
<dbReference type="RefSeq" id="XP_007414143.1">
    <property type="nucleotide sequence ID" value="XM_007414081.1"/>
</dbReference>
<reference evidence="4" key="1">
    <citation type="journal article" date="2011" name="Proc. Natl. Acad. Sci. U.S.A.">
        <title>Obligate biotrophy features unraveled by the genomic analysis of rust fungi.</title>
        <authorList>
            <person name="Duplessis S."/>
            <person name="Cuomo C.A."/>
            <person name="Lin Y.-C."/>
            <person name="Aerts A."/>
            <person name="Tisserant E."/>
            <person name="Veneault-Fourrey C."/>
            <person name="Joly D.L."/>
            <person name="Hacquard S."/>
            <person name="Amselem J."/>
            <person name="Cantarel B.L."/>
            <person name="Chiu R."/>
            <person name="Coutinho P.M."/>
            <person name="Feau N."/>
            <person name="Field M."/>
            <person name="Frey P."/>
            <person name="Gelhaye E."/>
            <person name="Goldberg J."/>
            <person name="Grabherr M.G."/>
            <person name="Kodira C.D."/>
            <person name="Kohler A."/>
            <person name="Kuees U."/>
            <person name="Lindquist E.A."/>
            <person name="Lucas S.M."/>
            <person name="Mago R."/>
            <person name="Mauceli E."/>
            <person name="Morin E."/>
            <person name="Murat C."/>
            <person name="Pangilinan J.L."/>
            <person name="Park R."/>
            <person name="Pearson M."/>
            <person name="Quesneville H."/>
            <person name="Rouhier N."/>
            <person name="Sakthikumar S."/>
            <person name="Salamov A.A."/>
            <person name="Schmutz J."/>
            <person name="Selles B."/>
            <person name="Shapiro H."/>
            <person name="Tanguay P."/>
            <person name="Tuskan G.A."/>
            <person name="Henrissat B."/>
            <person name="Van de Peer Y."/>
            <person name="Rouze P."/>
            <person name="Ellis J.G."/>
            <person name="Dodds P.N."/>
            <person name="Schein J.E."/>
            <person name="Zhong S."/>
            <person name="Hamelin R.C."/>
            <person name="Grigoriev I.V."/>
            <person name="Szabo L.J."/>
            <person name="Martin F."/>
        </authorList>
    </citation>
    <scope>NUCLEOTIDE SEQUENCE [LARGE SCALE GENOMIC DNA]</scope>
    <source>
        <strain evidence="4">98AG31 / pathotype 3-4-7</strain>
    </source>
</reference>
<gene>
    <name evidence="3" type="ORF">MELLADRAFT_91259</name>
</gene>
<feature type="compositionally biased region" description="Acidic residues" evidence="2">
    <location>
        <begin position="107"/>
        <end position="120"/>
    </location>
</feature>
<dbReference type="KEGG" id="mlr:MELLADRAFT_91259"/>
<accession>F4RYE3</accession>
<feature type="region of interest" description="Disordered" evidence="2">
    <location>
        <begin position="106"/>
        <end position="185"/>
    </location>
</feature>
<dbReference type="GeneID" id="18935842"/>